<dbReference type="Proteomes" id="UP000184038">
    <property type="component" value="Unassembled WGS sequence"/>
</dbReference>
<dbReference type="InterPro" id="IPR011008">
    <property type="entry name" value="Dimeric_a/b-barrel"/>
</dbReference>
<dbReference type="Gene3D" id="3.30.70.100">
    <property type="match status" value="1"/>
</dbReference>
<evidence type="ECO:0000313" key="2">
    <source>
        <dbReference type="EMBL" id="SHM27656.1"/>
    </source>
</evidence>
<organism evidence="2 3">
    <name type="scientific">Anaerosporobacter mobilis DSM 15930</name>
    <dbReference type="NCBI Taxonomy" id="1120996"/>
    <lineage>
        <taxon>Bacteria</taxon>
        <taxon>Bacillati</taxon>
        <taxon>Bacillota</taxon>
        <taxon>Clostridia</taxon>
        <taxon>Lachnospirales</taxon>
        <taxon>Lachnospiraceae</taxon>
        <taxon>Anaerosporobacter</taxon>
    </lineage>
</organism>
<keyword evidence="3" id="KW-1185">Reference proteome</keyword>
<reference evidence="2 3" key="1">
    <citation type="submission" date="2016-11" db="EMBL/GenBank/DDBJ databases">
        <authorList>
            <person name="Jaros S."/>
            <person name="Januszkiewicz K."/>
            <person name="Wedrychowicz H."/>
        </authorList>
    </citation>
    <scope>NUCLEOTIDE SEQUENCE [LARGE SCALE GENOMIC DNA]</scope>
    <source>
        <strain evidence="2 3">DSM 15930</strain>
    </source>
</reference>
<protein>
    <submittedName>
        <fullName evidence="2">Stress responsive A/B Barrel Domain</fullName>
    </submittedName>
</protein>
<dbReference type="PANTHER" id="PTHR37832:SF1">
    <property type="entry name" value="STRESS-RESPONSE A_B BARREL DOMAIN-CONTAINING PROTEIN"/>
    <property type="match status" value="1"/>
</dbReference>
<dbReference type="OrthoDB" id="9808130at2"/>
<feature type="domain" description="Stress-response A/B barrel" evidence="1">
    <location>
        <begin position="2"/>
        <end position="99"/>
    </location>
</feature>
<dbReference type="InterPro" id="IPR013097">
    <property type="entry name" value="Dabb"/>
</dbReference>
<dbReference type="PROSITE" id="PS51502">
    <property type="entry name" value="S_R_A_B_BARREL"/>
    <property type="match status" value="1"/>
</dbReference>
<dbReference type="STRING" id="1120996.SAMN02746066_01361"/>
<accession>A0A1M7HGM8</accession>
<dbReference type="SUPFAM" id="SSF54909">
    <property type="entry name" value="Dimeric alpha+beta barrel"/>
    <property type="match status" value="1"/>
</dbReference>
<name>A0A1M7HGM8_9FIRM</name>
<dbReference type="EMBL" id="FRCP01000008">
    <property type="protein sequence ID" value="SHM27656.1"/>
    <property type="molecule type" value="Genomic_DNA"/>
</dbReference>
<dbReference type="RefSeq" id="WP_073285087.1">
    <property type="nucleotide sequence ID" value="NZ_FRCP01000008.1"/>
</dbReference>
<evidence type="ECO:0000313" key="3">
    <source>
        <dbReference type="Proteomes" id="UP000184038"/>
    </source>
</evidence>
<proteinExistence type="predicted"/>
<evidence type="ECO:0000259" key="1">
    <source>
        <dbReference type="PROSITE" id="PS51502"/>
    </source>
</evidence>
<sequence>MVRHIVMFEFAKEAEGKTAIENAVIAKNQLLELTQKLDFIRRMEVGINDSDADSTNYTLCLTCDFDSFVDLNRYAMHPEHLKVGAFIGRVKLSRACVDYEL</sequence>
<gene>
    <name evidence="2" type="ORF">SAMN02746066_01361</name>
</gene>
<dbReference type="SMART" id="SM00886">
    <property type="entry name" value="Dabb"/>
    <property type="match status" value="1"/>
</dbReference>
<dbReference type="AlphaFoldDB" id="A0A1M7HGM8"/>
<dbReference type="Pfam" id="PF07876">
    <property type="entry name" value="Dabb"/>
    <property type="match status" value="1"/>
</dbReference>
<dbReference type="PANTHER" id="PTHR37832">
    <property type="entry name" value="BLL2683 PROTEIN"/>
    <property type="match status" value="1"/>
</dbReference>